<evidence type="ECO:0000313" key="12">
    <source>
        <dbReference type="EMBL" id="RIJ28099.1"/>
    </source>
</evidence>
<comment type="catalytic activity">
    <reaction evidence="10">
        <text>a lipid X + a UDP-2-N,3-O-bis[(3R)-3-hydroxyacyl]-alpha-D-glucosamine = a lipid A disaccharide + UDP + H(+)</text>
        <dbReference type="Rhea" id="RHEA:67828"/>
        <dbReference type="ChEBI" id="CHEBI:15378"/>
        <dbReference type="ChEBI" id="CHEBI:58223"/>
        <dbReference type="ChEBI" id="CHEBI:137748"/>
        <dbReference type="ChEBI" id="CHEBI:176338"/>
        <dbReference type="ChEBI" id="CHEBI:176343"/>
        <dbReference type="EC" id="2.4.1.182"/>
    </reaction>
</comment>
<keyword evidence="8 12" id="KW-0808">Transferase</keyword>
<dbReference type="NCBIfam" id="TIGR00215">
    <property type="entry name" value="lpxB"/>
    <property type="match status" value="1"/>
</dbReference>
<dbReference type="PANTHER" id="PTHR30372:SF4">
    <property type="entry name" value="LIPID-A-DISACCHARIDE SYNTHASE, MITOCHONDRIAL-RELATED"/>
    <property type="match status" value="1"/>
</dbReference>
<dbReference type="GO" id="GO:0016020">
    <property type="term" value="C:membrane"/>
    <property type="evidence" value="ECO:0007669"/>
    <property type="project" value="GOC"/>
</dbReference>
<keyword evidence="13" id="KW-1185">Reference proteome</keyword>
<evidence type="ECO:0000256" key="7">
    <source>
        <dbReference type="ARBA" id="ARBA00022676"/>
    </source>
</evidence>
<dbReference type="AlphaFoldDB" id="A0A399REU8"/>
<name>A0A399REU8_9PROT</name>
<evidence type="ECO:0000256" key="6">
    <source>
        <dbReference type="ARBA" id="ARBA00022556"/>
    </source>
</evidence>
<sequence>MPGLYLVAAEPSGDLLASEIVEVIRKKAPDTDIHGIGGEHLASVGIISPIDTSELSVVGLLEGVKIYKRVIELADQAAEDIIKAAPDVVGLVDSWGYTLRVAQRVRERAPHIRLVKVVGPQVWATRPGRAKTLAQTVDHLVCIHAFEEPFYEPFGLPTTVMGNPALSRGHKGDRKAGRALLGVSETDPLLLVLPGSRRGEIAQVAPVLMDAARRLKDSLPEAQIVVHPSANVRAQFLEAFPDVEQWALLSPTSADRFDIMSAADFALACSGTVTSELALQETPFLVGYHMGWVTWALARFFLFKPKHITLLNIAADDTEIVPEFVQTRFKAGPIADTALAMLTDSKARSAQIDAQKKALSRMGESQLDSAQIAAQTLLDCAQPR</sequence>
<keyword evidence="5" id="KW-0444">Lipid biosynthesis</keyword>
<evidence type="ECO:0000256" key="4">
    <source>
        <dbReference type="ARBA" id="ARBA00020902"/>
    </source>
</evidence>
<dbReference type="OrthoDB" id="9801642at2"/>
<dbReference type="PANTHER" id="PTHR30372">
    <property type="entry name" value="LIPID-A-DISACCHARIDE SYNTHASE"/>
    <property type="match status" value="1"/>
</dbReference>
<dbReference type="Proteomes" id="UP000266385">
    <property type="component" value="Unassembled WGS sequence"/>
</dbReference>
<evidence type="ECO:0000256" key="1">
    <source>
        <dbReference type="ARBA" id="ARBA00002056"/>
    </source>
</evidence>
<dbReference type="GO" id="GO:0009245">
    <property type="term" value="P:lipid A biosynthetic process"/>
    <property type="evidence" value="ECO:0007669"/>
    <property type="project" value="UniProtKB-UniRule"/>
</dbReference>
<comment type="caution">
    <text evidence="12">The sequence shown here is derived from an EMBL/GenBank/DDBJ whole genome shotgun (WGS) entry which is preliminary data.</text>
</comment>
<evidence type="ECO:0000256" key="5">
    <source>
        <dbReference type="ARBA" id="ARBA00022516"/>
    </source>
</evidence>
<dbReference type="SUPFAM" id="SSF53756">
    <property type="entry name" value="UDP-Glycosyltransferase/glycogen phosphorylase"/>
    <property type="match status" value="1"/>
</dbReference>
<keyword evidence="9" id="KW-0443">Lipid metabolism</keyword>
<dbReference type="EMBL" id="QWFX01000013">
    <property type="protein sequence ID" value="RIJ28099.1"/>
    <property type="molecule type" value="Genomic_DNA"/>
</dbReference>
<evidence type="ECO:0000313" key="13">
    <source>
        <dbReference type="Proteomes" id="UP000266385"/>
    </source>
</evidence>
<keyword evidence="7 12" id="KW-0328">Glycosyltransferase</keyword>
<dbReference type="Pfam" id="PF02684">
    <property type="entry name" value="LpxB"/>
    <property type="match status" value="1"/>
</dbReference>
<evidence type="ECO:0000256" key="8">
    <source>
        <dbReference type="ARBA" id="ARBA00022679"/>
    </source>
</evidence>
<protein>
    <recommendedName>
        <fullName evidence="4 11">Lipid-A-disaccharide synthase</fullName>
        <ecNumber evidence="3 11">2.4.1.182</ecNumber>
    </recommendedName>
</protein>
<gene>
    <name evidence="12" type="primary">lpxB</name>
    <name evidence="12" type="ORF">D1223_11835</name>
</gene>
<evidence type="ECO:0000256" key="11">
    <source>
        <dbReference type="NCBIfam" id="TIGR00215"/>
    </source>
</evidence>
<dbReference type="RefSeq" id="WP_119376634.1">
    <property type="nucleotide sequence ID" value="NZ_QWFX01000013.1"/>
</dbReference>
<reference evidence="12 13" key="1">
    <citation type="submission" date="2018-08" db="EMBL/GenBank/DDBJ databases">
        <title>Henriciella mobilis sp. nov., isolated from seawater.</title>
        <authorList>
            <person name="Cheng H."/>
            <person name="Wu Y.-H."/>
            <person name="Xu X.-W."/>
            <person name="Guo L.-L."/>
        </authorList>
    </citation>
    <scope>NUCLEOTIDE SEQUENCE [LARGE SCALE GENOMIC DNA]</scope>
    <source>
        <strain evidence="12 13">JN25</strain>
    </source>
</reference>
<evidence type="ECO:0000256" key="10">
    <source>
        <dbReference type="ARBA" id="ARBA00048975"/>
    </source>
</evidence>
<comment type="similarity">
    <text evidence="2">Belongs to the LpxB family.</text>
</comment>
<accession>A0A399REU8</accession>
<keyword evidence="6" id="KW-0441">Lipid A biosynthesis</keyword>
<dbReference type="EC" id="2.4.1.182" evidence="3 11"/>
<dbReference type="InterPro" id="IPR003835">
    <property type="entry name" value="Glyco_trans_19"/>
</dbReference>
<evidence type="ECO:0000256" key="3">
    <source>
        <dbReference type="ARBA" id="ARBA00012687"/>
    </source>
</evidence>
<evidence type="ECO:0000256" key="2">
    <source>
        <dbReference type="ARBA" id="ARBA00007868"/>
    </source>
</evidence>
<evidence type="ECO:0000256" key="9">
    <source>
        <dbReference type="ARBA" id="ARBA00023098"/>
    </source>
</evidence>
<proteinExistence type="inferred from homology"/>
<organism evidence="12 13">
    <name type="scientific">Henriciella mobilis</name>
    <dbReference type="NCBI Taxonomy" id="2305467"/>
    <lineage>
        <taxon>Bacteria</taxon>
        <taxon>Pseudomonadati</taxon>
        <taxon>Pseudomonadota</taxon>
        <taxon>Alphaproteobacteria</taxon>
        <taxon>Hyphomonadales</taxon>
        <taxon>Hyphomonadaceae</taxon>
        <taxon>Henriciella</taxon>
    </lineage>
</organism>
<dbReference type="GO" id="GO:0005543">
    <property type="term" value="F:phospholipid binding"/>
    <property type="evidence" value="ECO:0007669"/>
    <property type="project" value="TreeGrafter"/>
</dbReference>
<comment type="function">
    <text evidence="1">Condensation of UDP-2,3-diacylglucosamine and 2,3-diacylglucosamine-1-phosphate to form lipid A disaccharide, a precursor of lipid A, a phosphorylated glycolipid that anchors the lipopolysaccharide to the outer membrane of the cell.</text>
</comment>
<dbReference type="GO" id="GO:0008915">
    <property type="term" value="F:lipid-A-disaccharide synthase activity"/>
    <property type="evidence" value="ECO:0007669"/>
    <property type="project" value="UniProtKB-UniRule"/>
</dbReference>
<dbReference type="Gene3D" id="3.40.50.2000">
    <property type="entry name" value="Glycogen Phosphorylase B"/>
    <property type="match status" value="1"/>
</dbReference>